<dbReference type="InterPro" id="IPR001258">
    <property type="entry name" value="NHL_repeat"/>
</dbReference>
<dbReference type="SUPFAM" id="SSF101898">
    <property type="entry name" value="NHL repeat"/>
    <property type="match status" value="2"/>
</dbReference>
<dbReference type="AlphaFoldDB" id="A0A1I7EU42"/>
<dbReference type="GO" id="GO:0043161">
    <property type="term" value="P:proteasome-mediated ubiquitin-dependent protein catabolic process"/>
    <property type="evidence" value="ECO:0007669"/>
    <property type="project" value="TreeGrafter"/>
</dbReference>
<dbReference type="InterPro" id="IPR050952">
    <property type="entry name" value="TRIM-NHL_E3_ligases"/>
</dbReference>
<sequence>MTQLTLDDNSFTHLCHYGELVLPGMTKSGQTPDDFTMNSPVGVARDNYNHVWVCDTGNSRVLVFTADFETLLHVIDGKPDGSGLDKRLLMPFHLCPHPTEDIMYCTDMGNGRVVAFAYDEHSAEFQFAFGDKAGKNFLPLSDPNGITIVREAGGGHFIYVADEFFHTEGDNRSRCVKFTLDGEFVLQFRAVKDLDSTHSLLWPQGLASDSKGNLYLANTGYYEILKIDTAWPVKDDTIIAPKETSLLHSFGNPTGIGKFNVMRSVCVIDDYVFVPGQVENAIMVYNPEGKLQEKVMGMLPIWNHEPEPVHSYSDLIYGALEDRVFVGPYQICAGKEKNTYYISEPFASTVLHVSINIIDDDLPTMAVLLDSVGHRRDNSSKALATSQFNCMTSVIRVDPNRKGGKGVLPNKNWLDGWAKTTASVYQYWYNKVITHTGYDPLAHVGTSSYNIDSGNWCLKTFNTAVNPYAQLQDMVRGFFTPGDIAMTAYYPSQPLLGQICPGTPLIFITNFNMCTVSMYQYGPNGHLLNYGIPFGREGLGGEGTLKAPQGIAVNSHGEIYIADSLNNRVSMWQLQATGIVAFVKNFVWEQDGKPLASFTPCDMDVDSQDRLFVCDQFNNCIRVFDREGKSLWSYGKEGYCDDLDKDYENFYLPASLCIDESDNLIVNDLVNRALKVFKIKDDGLDYVTGDLVFKKYPEAGGVWMPFFIYAHNRHVYVPDTTFNVVNVYNY</sequence>
<organism evidence="3 4">
    <name type="scientific">Pseudoduganella namucuonensis</name>
    <dbReference type="NCBI Taxonomy" id="1035707"/>
    <lineage>
        <taxon>Bacteria</taxon>
        <taxon>Pseudomonadati</taxon>
        <taxon>Pseudomonadota</taxon>
        <taxon>Betaproteobacteria</taxon>
        <taxon>Burkholderiales</taxon>
        <taxon>Oxalobacteraceae</taxon>
        <taxon>Telluria group</taxon>
        <taxon>Pseudoduganella</taxon>
    </lineage>
</organism>
<dbReference type="OrthoDB" id="9768084at2"/>
<evidence type="ECO:0000256" key="1">
    <source>
        <dbReference type="ARBA" id="ARBA00022737"/>
    </source>
</evidence>
<dbReference type="RefSeq" id="WP_093552313.1">
    <property type="nucleotide sequence ID" value="NZ_FPBO01000001.1"/>
</dbReference>
<evidence type="ECO:0000313" key="3">
    <source>
        <dbReference type="EMBL" id="SFU27456.1"/>
    </source>
</evidence>
<dbReference type="GO" id="GO:0061630">
    <property type="term" value="F:ubiquitin protein ligase activity"/>
    <property type="evidence" value="ECO:0007669"/>
    <property type="project" value="TreeGrafter"/>
</dbReference>
<feature type="repeat" description="NHL" evidence="2">
    <location>
        <begin position="25"/>
        <end position="67"/>
    </location>
</feature>
<dbReference type="Gene3D" id="2.120.10.30">
    <property type="entry name" value="TolB, C-terminal domain"/>
    <property type="match status" value="3"/>
</dbReference>
<dbReference type="PROSITE" id="PS51125">
    <property type="entry name" value="NHL"/>
    <property type="match status" value="1"/>
</dbReference>
<gene>
    <name evidence="3" type="ORF">SAMN05216552_100182</name>
</gene>
<dbReference type="CDD" id="cd05819">
    <property type="entry name" value="NHL"/>
    <property type="match status" value="1"/>
</dbReference>
<protein>
    <submittedName>
        <fullName evidence="3">NHL repeat-containing protein</fullName>
    </submittedName>
</protein>
<evidence type="ECO:0000256" key="2">
    <source>
        <dbReference type="PROSITE-ProRule" id="PRU00504"/>
    </source>
</evidence>
<dbReference type="EMBL" id="FPBO01000001">
    <property type="protein sequence ID" value="SFU27456.1"/>
    <property type="molecule type" value="Genomic_DNA"/>
</dbReference>
<dbReference type="GO" id="GO:0008270">
    <property type="term" value="F:zinc ion binding"/>
    <property type="evidence" value="ECO:0007669"/>
    <property type="project" value="UniProtKB-KW"/>
</dbReference>
<proteinExistence type="predicted"/>
<reference evidence="4" key="1">
    <citation type="submission" date="2016-10" db="EMBL/GenBank/DDBJ databases">
        <authorList>
            <person name="Varghese N."/>
            <person name="Submissions S."/>
        </authorList>
    </citation>
    <scope>NUCLEOTIDE SEQUENCE [LARGE SCALE GENOMIC DNA]</scope>
    <source>
        <strain evidence="4">CGMCC 1.11014</strain>
    </source>
</reference>
<keyword evidence="4" id="KW-1185">Reference proteome</keyword>
<dbReference type="Proteomes" id="UP000199391">
    <property type="component" value="Unassembled WGS sequence"/>
</dbReference>
<dbReference type="STRING" id="1035707.SAMN05216552_100182"/>
<accession>A0A1I7EU42</accession>
<dbReference type="GO" id="GO:0000209">
    <property type="term" value="P:protein polyubiquitination"/>
    <property type="evidence" value="ECO:0007669"/>
    <property type="project" value="TreeGrafter"/>
</dbReference>
<name>A0A1I7EU42_9BURK</name>
<dbReference type="Pfam" id="PF01436">
    <property type="entry name" value="NHL"/>
    <property type="match status" value="2"/>
</dbReference>
<dbReference type="PANTHER" id="PTHR24104">
    <property type="entry name" value="E3 UBIQUITIN-PROTEIN LIGASE NHLRC1-RELATED"/>
    <property type="match status" value="1"/>
</dbReference>
<dbReference type="InterPro" id="IPR011042">
    <property type="entry name" value="6-blade_b-propeller_TolB-like"/>
</dbReference>
<dbReference type="PANTHER" id="PTHR24104:SF25">
    <property type="entry name" value="PROTEIN LIN-41"/>
    <property type="match status" value="1"/>
</dbReference>
<keyword evidence="1" id="KW-0677">Repeat</keyword>
<evidence type="ECO:0000313" key="4">
    <source>
        <dbReference type="Proteomes" id="UP000199391"/>
    </source>
</evidence>